<dbReference type="Gene3D" id="1.20.1280.50">
    <property type="match status" value="1"/>
</dbReference>
<dbReference type="PANTHER" id="PTHR31900">
    <property type="entry name" value="F-BOX/RNI SUPERFAMILY PROTEIN-RELATED"/>
    <property type="match status" value="1"/>
</dbReference>
<dbReference type="InterPro" id="IPR053781">
    <property type="entry name" value="F-box_AtFBL13-like"/>
</dbReference>
<organism evidence="2 3">
    <name type="scientific">Apostasia shenzhenica</name>
    <dbReference type="NCBI Taxonomy" id="1088818"/>
    <lineage>
        <taxon>Eukaryota</taxon>
        <taxon>Viridiplantae</taxon>
        <taxon>Streptophyta</taxon>
        <taxon>Embryophyta</taxon>
        <taxon>Tracheophyta</taxon>
        <taxon>Spermatophyta</taxon>
        <taxon>Magnoliopsida</taxon>
        <taxon>Liliopsida</taxon>
        <taxon>Asparagales</taxon>
        <taxon>Orchidaceae</taxon>
        <taxon>Apostasioideae</taxon>
        <taxon>Apostasia</taxon>
    </lineage>
</organism>
<feature type="domain" description="F-box" evidence="1">
    <location>
        <begin position="29"/>
        <end position="77"/>
    </location>
</feature>
<dbReference type="PANTHER" id="PTHR31900:SF32">
    <property type="entry name" value="F-BOX_RNI_FBD-LIKE DOMAIN PROTEIN"/>
    <property type="match status" value="1"/>
</dbReference>
<dbReference type="InterPro" id="IPR050232">
    <property type="entry name" value="FBL13/AtMIF1-like"/>
</dbReference>
<dbReference type="CDD" id="cd22160">
    <property type="entry name" value="F-box_AtFBL13-like"/>
    <property type="match status" value="1"/>
</dbReference>
<evidence type="ECO:0000313" key="2">
    <source>
        <dbReference type="EMBL" id="PKA66517.1"/>
    </source>
</evidence>
<dbReference type="SUPFAM" id="SSF52058">
    <property type="entry name" value="L domain-like"/>
    <property type="match status" value="1"/>
</dbReference>
<gene>
    <name evidence="2" type="ORF">AXF42_Ash003171</name>
</gene>
<dbReference type="SUPFAM" id="SSF81383">
    <property type="entry name" value="F-box domain"/>
    <property type="match status" value="1"/>
</dbReference>
<dbReference type="Pfam" id="PF23622">
    <property type="entry name" value="LRR_At1g61320_AtMIF1"/>
    <property type="match status" value="1"/>
</dbReference>
<evidence type="ECO:0000313" key="3">
    <source>
        <dbReference type="Proteomes" id="UP000236161"/>
    </source>
</evidence>
<dbReference type="OrthoDB" id="677997at2759"/>
<dbReference type="InterPro" id="IPR001810">
    <property type="entry name" value="F-box_dom"/>
</dbReference>
<protein>
    <submittedName>
        <fullName evidence="2">F-box/LRR-repeat protein</fullName>
    </submittedName>
</protein>
<dbReference type="Gene3D" id="3.80.10.10">
    <property type="entry name" value="Ribonuclease Inhibitor"/>
    <property type="match status" value="1"/>
</dbReference>
<reference evidence="2 3" key="1">
    <citation type="journal article" date="2017" name="Nature">
        <title>The Apostasia genome and the evolution of orchids.</title>
        <authorList>
            <person name="Zhang G.Q."/>
            <person name="Liu K.W."/>
            <person name="Li Z."/>
            <person name="Lohaus R."/>
            <person name="Hsiao Y.Y."/>
            <person name="Niu S.C."/>
            <person name="Wang J.Y."/>
            <person name="Lin Y.C."/>
            <person name="Xu Q."/>
            <person name="Chen L.J."/>
            <person name="Yoshida K."/>
            <person name="Fujiwara S."/>
            <person name="Wang Z.W."/>
            <person name="Zhang Y.Q."/>
            <person name="Mitsuda N."/>
            <person name="Wang M."/>
            <person name="Liu G.H."/>
            <person name="Pecoraro L."/>
            <person name="Huang H.X."/>
            <person name="Xiao X.J."/>
            <person name="Lin M."/>
            <person name="Wu X.Y."/>
            <person name="Wu W.L."/>
            <person name="Chen Y.Y."/>
            <person name="Chang S.B."/>
            <person name="Sakamoto S."/>
            <person name="Ohme-Takagi M."/>
            <person name="Yagi M."/>
            <person name="Zeng S.J."/>
            <person name="Shen C.Y."/>
            <person name="Yeh C.M."/>
            <person name="Luo Y.B."/>
            <person name="Tsai W.C."/>
            <person name="Van de Peer Y."/>
            <person name="Liu Z.J."/>
        </authorList>
    </citation>
    <scope>NUCLEOTIDE SEQUENCE [LARGE SCALE GENOMIC DNA]</scope>
    <source>
        <strain evidence="3">cv. Shenzhen</strain>
        <tissue evidence="2">Stem</tissue>
    </source>
</reference>
<accession>A0A2I0BFD1</accession>
<dbReference type="InterPro" id="IPR036047">
    <property type="entry name" value="F-box-like_dom_sf"/>
</dbReference>
<dbReference type="InterPro" id="IPR055357">
    <property type="entry name" value="LRR_At1g61320_AtMIF1"/>
</dbReference>
<dbReference type="EMBL" id="KZ451885">
    <property type="protein sequence ID" value="PKA66517.1"/>
    <property type="molecule type" value="Genomic_DNA"/>
</dbReference>
<dbReference type="Proteomes" id="UP000236161">
    <property type="component" value="Unassembled WGS sequence"/>
</dbReference>
<sequence>MVAEGRQEITCGGSGRPPKFRVGEREDDCERISELPDHLLLHILSFLCIDDAIPTSLLCRRWRYLWRSIDSLDFPQHCGERKGNSVEFIDRILALHEGLKIKRFCARIHYNSSYVSHLDSWMNFAVARNVEKLVLDLFAVENGFPSYVLPRSVFNCGSLVELDLNLCHLRLPPSFRLASLKKLAIANTVFIGNALRDLVSGSPVLEELILVNCNRARDLDIVVLNQSVKKMKVVEFPDEFEEGTDLKVYAPHLRHFELQSGEPRPCRIGDLSSIVSASLEIRKTNTCLQYDPNLKNNCVQIVSRLLLGLHEVKTLRLSSWCVQNLISCKASLSPKEMRHYLPTQLQNLEHLKIELQLLEDELLGIIFLLRNSPKLERLTIHICRRPHIDMAMENGNPCLYNWTEECLWNCNPSSSYIPSRHLKEIIVENFKGEDNEIKFLEIVLKNSIISKKMVIVIPQKSFYGSGESYLECCRKDGKASIQYMKNIEKLLTLQRSAYADILFAGSYATSISSS</sequence>
<dbReference type="STRING" id="1088818.A0A2I0BFD1"/>
<dbReference type="AlphaFoldDB" id="A0A2I0BFD1"/>
<dbReference type="Pfam" id="PF00646">
    <property type="entry name" value="F-box"/>
    <property type="match status" value="1"/>
</dbReference>
<dbReference type="PROSITE" id="PS50181">
    <property type="entry name" value="FBOX"/>
    <property type="match status" value="1"/>
</dbReference>
<proteinExistence type="predicted"/>
<dbReference type="SMART" id="SM00256">
    <property type="entry name" value="FBOX"/>
    <property type="match status" value="1"/>
</dbReference>
<name>A0A2I0BFD1_9ASPA</name>
<evidence type="ECO:0000259" key="1">
    <source>
        <dbReference type="PROSITE" id="PS50181"/>
    </source>
</evidence>
<keyword evidence="3" id="KW-1185">Reference proteome</keyword>
<dbReference type="InterPro" id="IPR032675">
    <property type="entry name" value="LRR_dom_sf"/>
</dbReference>